<dbReference type="InterPro" id="IPR027417">
    <property type="entry name" value="P-loop_NTPase"/>
</dbReference>
<dbReference type="InterPro" id="IPR000792">
    <property type="entry name" value="Tscrpt_reg_LuxR_C"/>
</dbReference>
<dbReference type="InterPro" id="IPR003593">
    <property type="entry name" value="AAA+_ATPase"/>
</dbReference>
<evidence type="ECO:0000313" key="4">
    <source>
        <dbReference type="EMBL" id="KHK95143.1"/>
    </source>
</evidence>
<dbReference type="Pfam" id="PF00196">
    <property type="entry name" value="GerE"/>
    <property type="match status" value="1"/>
</dbReference>
<comment type="caution">
    <text evidence="4">The sequence shown here is derived from an EMBL/GenBank/DDBJ whole genome shotgun (WGS) entry which is preliminary data.</text>
</comment>
<keyword evidence="2" id="KW-0067">ATP-binding</keyword>
<dbReference type="EMBL" id="JTDK01000027">
    <property type="protein sequence ID" value="KHK95143.1"/>
    <property type="molecule type" value="Genomic_DNA"/>
</dbReference>
<dbReference type="PRINTS" id="PR00038">
    <property type="entry name" value="HTHLUXR"/>
</dbReference>
<evidence type="ECO:0000259" key="3">
    <source>
        <dbReference type="PROSITE" id="PS50043"/>
    </source>
</evidence>
<dbReference type="SUPFAM" id="SSF48452">
    <property type="entry name" value="TPR-like"/>
    <property type="match status" value="1"/>
</dbReference>
<evidence type="ECO:0000313" key="5">
    <source>
        <dbReference type="Proteomes" id="UP000031030"/>
    </source>
</evidence>
<reference evidence="4 5" key="1">
    <citation type="submission" date="2014-11" db="EMBL/GenBank/DDBJ databases">
        <title>Genome sequence of Microbacterium mangrovi MUSC 115(T).</title>
        <authorList>
            <person name="Lee L.-H."/>
        </authorList>
    </citation>
    <scope>NUCLEOTIDE SEQUENCE [LARGE SCALE GENOMIC DNA]</scope>
    <source>
        <strain evidence="4 5">MUSC 115</strain>
    </source>
</reference>
<dbReference type="GO" id="GO:0005524">
    <property type="term" value="F:ATP binding"/>
    <property type="evidence" value="ECO:0007669"/>
    <property type="project" value="UniProtKB-KW"/>
</dbReference>
<dbReference type="PANTHER" id="PTHR16305">
    <property type="entry name" value="TESTICULAR SOLUBLE ADENYLYL CYCLASE"/>
    <property type="match status" value="1"/>
</dbReference>
<protein>
    <recommendedName>
        <fullName evidence="3">HTH luxR-type domain-containing protein</fullName>
    </recommendedName>
</protein>
<dbReference type="InterPro" id="IPR036388">
    <property type="entry name" value="WH-like_DNA-bd_sf"/>
</dbReference>
<dbReference type="GO" id="GO:0005737">
    <property type="term" value="C:cytoplasm"/>
    <property type="evidence" value="ECO:0007669"/>
    <property type="project" value="TreeGrafter"/>
</dbReference>
<dbReference type="GO" id="GO:0004016">
    <property type="term" value="F:adenylate cyclase activity"/>
    <property type="evidence" value="ECO:0007669"/>
    <property type="project" value="TreeGrafter"/>
</dbReference>
<dbReference type="CDD" id="cd06170">
    <property type="entry name" value="LuxR_C_like"/>
    <property type="match status" value="1"/>
</dbReference>
<dbReference type="RefSeq" id="WP_039403490.1">
    <property type="nucleotide sequence ID" value="NZ_JTDK01000027.1"/>
</dbReference>
<feature type="domain" description="HTH luxR-type" evidence="3">
    <location>
        <begin position="908"/>
        <end position="973"/>
    </location>
</feature>
<name>A0A0B1ZV92_9MICO</name>
<dbReference type="SUPFAM" id="SSF46894">
    <property type="entry name" value="C-terminal effector domain of the bipartite response regulators"/>
    <property type="match status" value="1"/>
</dbReference>
<organism evidence="4 5">
    <name type="scientific">Microbacterium mangrovi</name>
    <dbReference type="NCBI Taxonomy" id="1348253"/>
    <lineage>
        <taxon>Bacteria</taxon>
        <taxon>Bacillati</taxon>
        <taxon>Actinomycetota</taxon>
        <taxon>Actinomycetes</taxon>
        <taxon>Micrococcales</taxon>
        <taxon>Microbacteriaceae</taxon>
        <taxon>Microbacterium</taxon>
    </lineage>
</organism>
<dbReference type="SMART" id="SM00382">
    <property type="entry name" value="AAA"/>
    <property type="match status" value="1"/>
</dbReference>
<dbReference type="PANTHER" id="PTHR16305:SF35">
    <property type="entry name" value="TRANSCRIPTIONAL ACTIVATOR DOMAIN"/>
    <property type="match status" value="1"/>
</dbReference>
<dbReference type="AlphaFoldDB" id="A0A0B1ZV92"/>
<keyword evidence="5" id="KW-1185">Reference proteome</keyword>
<dbReference type="Gene3D" id="3.40.50.300">
    <property type="entry name" value="P-loop containing nucleotide triphosphate hydrolases"/>
    <property type="match status" value="1"/>
</dbReference>
<dbReference type="GO" id="GO:0003677">
    <property type="term" value="F:DNA binding"/>
    <property type="evidence" value="ECO:0007669"/>
    <property type="project" value="InterPro"/>
</dbReference>
<evidence type="ECO:0000256" key="1">
    <source>
        <dbReference type="ARBA" id="ARBA00022741"/>
    </source>
</evidence>
<dbReference type="InterPro" id="IPR041664">
    <property type="entry name" value="AAA_16"/>
</dbReference>
<accession>A0A0B1ZV92</accession>
<dbReference type="GO" id="GO:0006355">
    <property type="term" value="P:regulation of DNA-templated transcription"/>
    <property type="evidence" value="ECO:0007669"/>
    <property type="project" value="InterPro"/>
</dbReference>
<keyword evidence="1" id="KW-0547">Nucleotide-binding</keyword>
<dbReference type="STRING" id="1348253.LK09_19730"/>
<dbReference type="SUPFAM" id="SSF52540">
    <property type="entry name" value="P-loop containing nucleoside triphosphate hydrolases"/>
    <property type="match status" value="1"/>
</dbReference>
<dbReference type="SMART" id="SM00421">
    <property type="entry name" value="HTH_LUXR"/>
    <property type="match status" value="1"/>
</dbReference>
<dbReference type="Proteomes" id="UP000031030">
    <property type="component" value="Unassembled WGS sequence"/>
</dbReference>
<proteinExistence type="predicted"/>
<dbReference type="OrthoDB" id="5476461at2"/>
<dbReference type="Pfam" id="PF13191">
    <property type="entry name" value="AAA_16"/>
    <property type="match status" value="1"/>
</dbReference>
<dbReference type="Gene3D" id="1.25.40.10">
    <property type="entry name" value="Tetratricopeptide repeat domain"/>
    <property type="match status" value="1"/>
</dbReference>
<evidence type="ECO:0000256" key="2">
    <source>
        <dbReference type="ARBA" id="ARBA00022840"/>
    </source>
</evidence>
<gene>
    <name evidence="4" type="ORF">LK09_19730</name>
</gene>
<dbReference type="Gene3D" id="1.10.10.10">
    <property type="entry name" value="Winged helix-like DNA-binding domain superfamily/Winged helix DNA-binding domain"/>
    <property type="match status" value="1"/>
</dbReference>
<sequence length="975" mass="104277">MAVLASSPRMVGREREFAALVDAFVEGQSGRPRTVLVRGEAGIGKTRLVGEFLNEIERRPVGMPVVVAVGQCVDLGPIGAPFGPIRRVLRDLHDAVGSAALREAAGSPAVRATLAAFVPGLDDDAASAPDDATFEFAEAIETVLERLSVQHHVVVVVEDLQWADAATLALLKTLATTLRGRHLTVVATYRSDDIDRFHPLRPLLAELDRVRAIVRVDVLPLSADEVTEQVRMLTGDAAGRGDARALADRSGGVPFLVEELVDIGDMHLPQTLRDLVLARYERLGDDARALIRTMAAGGVHVDHALIAAVAGLPDDDLDRALREAIDDRVISADGDGYSFRHALTREAVEGEMLPSEQVRVHRRYAEVLTADASDGPDAVSAAAEHWLAAHDLPRAFDATVRALEASRATFAPAASVKLVERLTELWPQVPDAEARAGTTPADLHLQAATAWHDLGDAERSLRAANEGLSCPIDDPVLRAGLLRQRYVEEFNTGRRPDRTGLHEARELLEGLDDPRAKTLLSRTLSNIAAGHHDASAQQHLRRAVALAEESGSTSALAIALANEAWRLSEVEDDEVAALEPLERARALDLNPSAWAYVGSALTDMLGRLGRYEDAAAVGCAHFEDAVGAGLDRGLTGDLALETAHALFSLGRVPEALEFAQRARRLLERGSRIQAVRLLSTHYAWNDEPEQRDALRTVERATLDEARRRNPTRIDWWVPASVDAVVAAAAGLPVRADDDWVPRFAAVDAVLQRVGMAPQTGRYAAIAGALMLRAVASTHPVVAQAEAAQLRATIEDAVRRWPDRGTAPLLRRFIEATFADADRAAPRDRVQSWRAVLDGPDAATLPVRHRHLAELSLAAASLAAGDREGAVGVLAAVSEAAGEHGVRRIGASASELAARAGLTTAADAPLPVLETLTPRERQVLALVAEGLTNAQIGERLFISPKTASVHVSAILAKVGAGNRAQAAALFSALSDA</sequence>
<dbReference type="PROSITE" id="PS50043">
    <property type="entry name" value="HTH_LUXR_2"/>
    <property type="match status" value="1"/>
</dbReference>
<dbReference type="InterPro" id="IPR016032">
    <property type="entry name" value="Sig_transdc_resp-reg_C-effctor"/>
</dbReference>
<dbReference type="InterPro" id="IPR011990">
    <property type="entry name" value="TPR-like_helical_dom_sf"/>
</dbReference>